<evidence type="ECO:0000313" key="6">
    <source>
        <dbReference type="Proteomes" id="UP000250136"/>
    </source>
</evidence>
<evidence type="ECO:0000313" key="5">
    <source>
        <dbReference type="Proteomes" id="UP000182125"/>
    </source>
</evidence>
<reference evidence="3 5" key="3">
    <citation type="submission" date="2016-10" db="EMBL/GenBank/DDBJ databases">
        <authorList>
            <person name="de Groot N.N."/>
        </authorList>
    </citation>
    <scope>NUCLEOTIDE SEQUENCE [LARGE SCALE GENOMIC DNA]</scope>
    <source>
        <strain evidence="3 5">OGL-20</strain>
    </source>
</reference>
<gene>
    <name evidence="1" type="ORF">A3L14_01155</name>
    <name evidence="2" type="ORF">AMR53_08675</name>
    <name evidence="3" type="ORF">SAMN05216170_1198</name>
</gene>
<dbReference type="OrthoDB" id="93626at2157"/>
<dbReference type="Proteomes" id="UP000051862">
    <property type="component" value="Unassembled WGS sequence"/>
</dbReference>
<dbReference type="KEGG" id="ttd:A3L14_01155"/>
<name>A0A0Q2RD19_9EURY</name>
<reference evidence="2 4" key="1">
    <citation type="submission" date="2015-08" db="EMBL/GenBank/DDBJ databases">
        <title>Thermococcus thioreducens DSM 14981 genome sequencing.</title>
        <authorList>
            <person name="Hong S.-J."/>
            <person name="Kim M.-C."/>
            <person name="Shin J.-H."/>
        </authorList>
    </citation>
    <scope>NUCLEOTIDE SEQUENCE [LARGE SCALE GENOMIC DNA]</scope>
    <source>
        <strain evidence="2 4">DSM 14981</strain>
    </source>
</reference>
<keyword evidence="6" id="KW-1185">Reference proteome</keyword>
<dbReference type="PATRIC" id="fig|277988.4.peg.1822"/>
<protein>
    <submittedName>
        <fullName evidence="2">Uncharacterized protein</fullName>
    </submittedName>
</protein>
<dbReference type="Proteomes" id="UP000250136">
    <property type="component" value="Chromosome"/>
</dbReference>
<accession>A0A0Q2RD19</accession>
<organism evidence="2 4">
    <name type="scientific">Thermococcus thioreducens</name>
    <dbReference type="NCBI Taxonomy" id="277988"/>
    <lineage>
        <taxon>Archaea</taxon>
        <taxon>Methanobacteriati</taxon>
        <taxon>Methanobacteriota</taxon>
        <taxon>Thermococci</taxon>
        <taxon>Thermococcales</taxon>
        <taxon>Thermococcaceae</taxon>
        <taxon>Thermococcus</taxon>
    </lineage>
</organism>
<dbReference type="EMBL" id="FOIW01000002">
    <property type="protein sequence ID" value="SEW04055.1"/>
    <property type="molecule type" value="Genomic_DNA"/>
</dbReference>
<evidence type="ECO:0000313" key="1">
    <source>
        <dbReference type="EMBL" id="ASJ11581.1"/>
    </source>
</evidence>
<dbReference type="EMBL" id="LIXN01000015">
    <property type="protein sequence ID" value="KQH81814.1"/>
    <property type="molecule type" value="Genomic_DNA"/>
</dbReference>
<proteinExistence type="predicted"/>
<dbReference type="InterPro" id="IPR036390">
    <property type="entry name" value="WH_DNA-bd_sf"/>
</dbReference>
<evidence type="ECO:0000313" key="4">
    <source>
        <dbReference type="Proteomes" id="UP000051862"/>
    </source>
</evidence>
<evidence type="ECO:0000313" key="3">
    <source>
        <dbReference type="EMBL" id="SEW04055.1"/>
    </source>
</evidence>
<dbReference type="SUPFAM" id="SSF46785">
    <property type="entry name" value="Winged helix' DNA-binding domain"/>
    <property type="match status" value="1"/>
</dbReference>
<evidence type="ECO:0000313" key="2">
    <source>
        <dbReference type="EMBL" id="KQH81814.1"/>
    </source>
</evidence>
<dbReference type="STRING" id="277988.SAMN05216170_1198"/>
<sequence length="204" mass="23670">MKPPTSREKVYSLLFDHSPISIPEISRVTGMNYKYVFQVVRTLRRENYITKTPSGKLVVLDRKGLIFRWAKDKEIILNSLSPVTMKLIPDYDLRDLVLFSGNSALWLLGKVISPAGGILYTSEKTFEGLLELKDPEGYPFKVYIYDDFYFKIRKELNGYYIPSWGMILADMLVQGTYTRFFDDVFETIVSTIKGEKDEKAQTFR</sequence>
<dbReference type="InterPro" id="IPR036388">
    <property type="entry name" value="WH-like_DNA-bd_sf"/>
</dbReference>
<dbReference type="Proteomes" id="UP000182125">
    <property type="component" value="Unassembled WGS sequence"/>
</dbReference>
<dbReference type="AlphaFoldDB" id="A0A0Q2RD19"/>
<dbReference type="EMBL" id="CP015105">
    <property type="protein sequence ID" value="ASJ11581.1"/>
    <property type="molecule type" value="Genomic_DNA"/>
</dbReference>
<reference evidence="1 6" key="2">
    <citation type="submission" date="2016-04" db="EMBL/GenBank/DDBJ databases">
        <title>Complete genome sequence of Thermococcus thioreducens type strain OGL-20P.</title>
        <authorList>
            <person name="Oger P.M."/>
        </authorList>
    </citation>
    <scope>NUCLEOTIDE SEQUENCE [LARGE SCALE GENOMIC DNA]</scope>
    <source>
        <strain evidence="1 6">OGL-20P</strain>
    </source>
</reference>
<dbReference type="Gene3D" id="1.10.10.10">
    <property type="entry name" value="Winged helix-like DNA-binding domain superfamily/Winged helix DNA-binding domain"/>
    <property type="match status" value="1"/>
</dbReference>